<evidence type="ECO:0000256" key="12">
    <source>
        <dbReference type="RuleBase" id="RU363034"/>
    </source>
</evidence>
<comment type="similarity">
    <text evidence="2">Belongs to the peptidase S1 family.</text>
</comment>
<dbReference type="GO" id="GO:0005576">
    <property type="term" value="C:extracellular region"/>
    <property type="evidence" value="ECO:0007669"/>
    <property type="project" value="UniProtKB-SubCell"/>
</dbReference>
<dbReference type="PRINTS" id="PR00722">
    <property type="entry name" value="CHYMOTRYPSIN"/>
</dbReference>
<feature type="domain" description="Peptidase S1" evidence="14">
    <location>
        <begin position="28"/>
        <end position="266"/>
    </location>
</feature>
<dbReference type="PROSITE" id="PS50240">
    <property type="entry name" value="TRYPSIN_DOM"/>
    <property type="match status" value="1"/>
</dbReference>
<keyword evidence="6 12" id="KW-0378">Hydrolase</keyword>
<evidence type="ECO:0000256" key="4">
    <source>
        <dbReference type="ARBA" id="ARBA00022670"/>
    </source>
</evidence>
<proteinExistence type="inferred from homology"/>
<feature type="signal peptide" evidence="13">
    <location>
        <begin position="1"/>
        <end position="22"/>
    </location>
</feature>
<dbReference type="Pfam" id="PF00089">
    <property type="entry name" value="Trypsin"/>
    <property type="match status" value="1"/>
</dbReference>
<evidence type="ECO:0000256" key="5">
    <source>
        <dbReference type="ARBA" id="ARBA00022729"/>
    </source>
</evidence>
<dbReference type="GeneID" id="115624180"/>
<name>A0A6J2TGQ6_DROLE</name>
<protein>
    <recommendedName>
        <fullName evidence="11">trypsin</fullName>
        <ecNumber evidence="11">3.4.21.4</ecNumber>
    </recommendedName>
</protein>
<dbReference type="AlphaFoldDB" id="A0A6J2TGQ6"/>
<evidence type="ECO:0000256" key="11">
    <source>
        <dbReference type="ARBA" id="ARBA00038868"/>
    </source>
</evidence>
<dbReference type="InterPro" id="IPR001314">
    <property type="entry name" value="Peptidase_S1A"/>
</dbReference>
<gene>
    <name evidence="16" type="primary">LOC115624180</name>
</gene>
<comment type="catalytic activity">
    <reaction evidence="10">
        <text>Preferential cleavage: Arg-|-Xaa, Lys-|-Xaa.</text>
        <dbReference type="EC" id="3.4.21.4"/>
    </reaction>
</comment>
<feature type="chain" id="PRO_5027112909" description="trypsin" evidence="13">
    <location>
        <begin position="23"/>
        <end position="267"/>
    </location>
</feature>
<dbReference type="Proteomes" id="UP000504634">
    <property type="component" value="Unplaced"/>
</dbReference>
<evidence type="ECO:0000256" key="3">
    <source>
        <dbReference type="ARBA" id="ARBA00022525"/>
    </source>
</evidence>
<evidence type="ECO:0000256" key="8">
    <source>
        <dbReference type="ARBA" id="ARBA00023145"/>
    </source>
</evidence>
<evidence type="ECO:0000256" key="9">
    <source>
        <dbReference type="ARBA" id="ARBA00023157"/>
    </source>
</evidence>
<keyword evidence="9" id="KW-1015">Disulfide bond</keyword>
<evidence type="ECO:0000259" key="14">
    <source>
        <dbReference type="PROSITE" id="PS50240"/>
    </source>
</evidence>
<dbReference type="CDD" id="cd00190">
    <property type="entry name" value="Tryp_SPc"/>
    <property type="match status" value="1"/>
</dbReference>
<dbReference type="InterPro" id="IPR043504">
    <property type="entry name" value="Peptidase_S1_PA_chymotrypsin"/>
</dbReference>
<dbReference type="OrthoDB" id="6755574at2759"/>
<comment type="subcellular location">
    <subcellularLocation>
        <location evidence="1">Secreted</location>
        <location evidence="1">Extracellular space</location>
    </subcellularLocation>
</comment>
<dbReference type="InterPro" id="IPR050430">
    <property type="entry name" value="Peptidase_S1"/>
</dbReference>
<dbReference type="GO" id="GO:0004252">
    <property type="term" value="F:serine-type endopeptidase activity"/>
    <property type="evidence" value="ECO:0007669"/>
    <property type="project" value="UniProtKB-EC"/>
</dbReference>
<dbReference type="Gene3D" id="2.40.10.10">
    <property type="entry name" value="Trypsin-like serine proteases"/>
    <property type="match status" value="1"/>
</dbReference>
<keyword evidence="3" id="KW-0964">Secreted</keyword>
<dbReference type="SUPFAM" id="SSF50494">
    <property type="entry name" value="Trypsin-like serine proteases"/>
    <property type="match status" value="1"/>
</dbReference>
<dbReference type="RefSeq" id="XP_030374635.1">
    <property type="nucleotide sequence ID" value="XM_030518775.1"/>
</dbReference>
<dbReference type="FunFam" id="2.40.10.10:FF:000068">
    <property type="entry name" value="transmembrane protease serine 2"/>
    <property type="match status" value="1"/>
</dbReference>
<dbReference type="PANTHER" id="PTHR24276">
    <property type="entry name" value="POLYSERASE-RELATED"/>
    <property type="match status" value="1"/>
</dbReference>
<evidence type="ECO:0000313" key="15">
    <source>
        <dbReference type="Proteomes" id="UP000504634"/>
    </source>
</evidence>
<dbReference type="InterPro" id="IPR033116">
    <property type="entry name" value="TRYPSIN_SER"/>
</dbReference>
<dbReference type="SMART" id="SM00020">
    <property type="entry name" value="Tryp_SPc"/>
    <property type="match status" value="1"/>
</dbReference>
<keyword evidence="8" id="KW-0865">Zymogen</keyword>
<evidence type="ECO:0000313" key="16">
    <source>
        <dbReference type="RefSeq" id="XP_030374635.1"/>
    </source>
</evidence>
<reference evidence="16" key="1">
    <citation type="submission" date="2025-08" db="UniProtKB">
        <authorList>
            <consortium name="RefSeq"/>
        </authorList>
    </citation>
    <scope>IDENTIFICATION</scope>
    <source>
        <strain evidence="16">11010-0011.00</strain>
        <tissue evidence="16">Whole body</tissue>
    </source>
</reference>
<dbReference type="PROSITE" id="PS00135">
    <property type="entry name" value="TRYPSIN_SER"/>
    <property type="match status" value="1"/>
</dbReference>
<dbReference type="InterPro" id="IPR018114">
    <property type="entry name" value="TRYPSIN_HIS"/>
</dbReference>
<keyword evidence="4 12" id="KW-0645">Protease</keyword>
<evidence type="ECO:0000256" key="10">
    <source>
        <dbReference type="ARBA" id="ARBA00036320"/>
    </source>
</evidence>
<evidence type="ECO:0000256" key="7">
    <source>
        <dbReference type="ARBA" id="ARBA00022825"/>
    </source>
</evidence>
<dbReference type="InterPro" id="IPR001254">
    <property type="entry name" value="Trypsin_dom"/>
</dbReference>
<dbReference type="InterPro" id="IPR009003">
    <property type="entry name" value="Peptidase_S1_PA"/>
</dbReference>
<accession>A0A6J2TGQ6</accession>
<dbReference type="PROSITE" id="PS00134">
    <property type="entry name" value="TRYPSIN_HIS"/>
    <property type="match status" value="1"/>
</dbReference>
<dbReference type="PANTHER" id="PTHR24276:SF91">
    <property type="entry name" value="AT26814P-RELATED"/>
    <property type="match status" value="1"/>
</dbReference>
<dbReference type="EC" id="3.4.21.4" evidence="11"/>
<organism evidence="15 16">
    <name type="scientific">Drosophila lebanonensis</name>
    <name type="common">Fruit fly</name>
    <name type="synonym">Scaptodrosophila lebanonensis</name>
    <dbReference type="NCBI Taxonomy" id="7225"/>
    <lineage>
        <taxon>Eukaryota</taxon>
        <taxon>Metazoa</taxon>
        <taxon>Ecdysozoa</taxon>
        <taxon>Arthropoda</taxon>
        <taxon>Hexapoda</taxon>
        <taxon>Insecta</taxon>
        <taxon>Pterygota</taxon>
        <taxon>Neoptera</taxon>
        <taxon>Endopterygota</taxon>
        <taxon>Diptera</taxon>
        <taxon>Brachycera</taxon>
        <taxon>Muscomorpha</taxon>
        <taxon>Ephydroidea</taxon>
        <taxon>Drosophilidae</taxon>
        <taxon>Scaptodrosophila</taxon>
    </lineage>
</organism>
<evidence type="ECO:0000256" key="1">
    <source>
        <dbReference type="ARBA" id="ARBA00004239"/>
    </source>
</evidence>
<sequence>MSAIARLLFLAALSIPCCIVHSSNMRRIVGGAMVPENEQVPYQVSLQFQTKRGIRHYCGGSIIAPNRILTAAHCCKDMNVTLITVLAGVRNLDDRHGFRSKALKCAAHPDYQMLVTSDIAVLSIDPPLKYNSLTIAPISVIGKEFVPGNVSVTITGWGRMFPIPLNFIQSLTIPNTMRRINYHTITNKKCYEMGKTRVTDTEICAHGLFKGVCSGDSGGPLVMKSSKGLHQVGIVSYGWIICGLSIAPDVYTRVSTFSDWIQEQLKK</sequence>
<evidence type="ECO:0000256" key="2">
    <source>
        <dbReference type="ARBA" id="ARBA00007664"/>
    </source>
</evidence>
<evidence type="ECO:0000256" key="13">
    <source>
        <dbReference type="SAM" id="SignalP"/>
    </source>
</evidence>
<dbReference type="GO" id="GO:0006508">
    <property type="term" value="P:proteolysis"/>
    <property type="evidence" value="ECO:0007669"/>
    <property type="project" value="UniProtKB-KW"/>
</dbReference>
<keyword evidence="15" id="KW-1185">Reference proteome</keyword>
<keyword evidence="7 12" id="KW-0720">Serine protease</keyword>
<keyword evidence="5 13" id="KW-0732">Signal</keyword>
<evidence type="ECO:0000256" key="6">
    <source>
        <dbReference type="ARBA" id="ARBA00022801"/>
    </source>
</evidence>